<dbReference type="CDD" id="cd01347">
    <property type="entry name" value="ligand_gated_channel"/>
    <property type="match status" value="1"/>
</dbReference>
<keyword evidence="2 8" id="KW-0813">Transport</keyword>
<evidence type="ECO:0000256" key="6">
    <source>
        <dbReference type="ARBA" id="ARBA00023136"/>
    </source>
</evidence>
<comment type="similarity">
    <text evidence="8 9">Belongs to the TonB-dependent receptor family.</text>
</comment>
<dbReference type="InterPro" id="IPR012910">
    <property type="entry name" value="Plug_dom"/>
</dbReference>
<keyword evidence="3 8" id="KW-1134">Transmembrane beta strand</keyword>
<keyword evidence="7 8" id="KW-0998">Cell outer membrane</keyword>
<dbReference type="PANTHER" id="PTHR40980:SF3">
    <property type="entry name" value="TONB-DEPENDENT RECEPTOR-LIKE BETA-BARREL DOMAIN-CONTAINING PROTEIN"/>
    <property type="match status" value="1"/>
</dbReference>
<keyword evidence="4 8" id="KW-0812">Transmembrane</keyword>
<comment type="subcellular location">
    <subcellularLocation>
        <location evidence="1 8">Cell outer membrane</location>
        <topology evidence="1 8">Multi-pass membrane protein</topology>
    </subcellularLocation>
</comment>
<dbReference type="RefSeq" id="WP_189771508.1">
    <property type="nucleotide sequence ID" value="NZ_BNCK01000006.1"/>
</dbReference>
<dbReference type="PANTHER" id="PTHR40980">
    <property type="entry name" value="PLUG DOMAIN-CONTAINING PROTEIN"/>
    <property type="match status" value="1"/>
</dbReference>
<evidence type="ECO:0000256" key="1">
    <source>
        <dbReference type="ARBA" id="ARBA00004571"/>
    </source>
</evidence>
<evidence type="ECO:0008006" key="14">
    <source>
        <dbReference type="Google" id="ProtNLM"/>
    </source>
</evidence>
<accession>A0A919BLI7</accession>
<evidence type="ECO:0000256" key="9">
    <source>
        <dbReference type="RuleBase" id="RU003357"/>
    </source>
</evidence>
<protein>
    <recommendedName>
        <fullName evidence="14">TonB-dependent receptor</fullName>
    </recommendedName>
</protein>
<dbReference type="Gene3D" id="2.40.170.20">
    <property type="entry name" value="TonB-dependent receptor, beta-barrel domain"/>
    <property type="match status" value="1"/>
</dbReference>
<dbReference type="InterPro" id="IPR000531">
    <property type="entry name" value="Beta-barrel_TonB"/>
</dbReference>
<dbReference type="AlphaFoldDB" id="A0A919BLI7"/>
<evidence type="ECO:0000256" key="2">
    <source>
        <dbReference type="ARBA" id="ARBA00022448"/>
    </source>
</evidence>
<gene>
    <name evidence="12" type="ORF">GCM10017161_26720</name>
</gene>
<keyword evidence="13" id="KW-1185">Reference proteome</keyword>
<reference evidence="12" key="1">
    <citation type="journal article" date="2014" name="Int. J. Syst. Evol. Microbiol.">
        <title>Complete genome sequence of Corynebacterium casei LMG S-19264T (=DSM 44701T), isolated from a smear-ripened cheese.</title>
        <authorList>
            <consortium name="US DOE Joint Genome Institute (JGI-PGF)"/>
            <person name="Walter F."/>
            <person name="Albersmeier A."/>
            <person name="Kalinowski J."/>
            <person name="Ruckert C."/>
        </authorList>
    </citation>
    <scope>NUCLEOTIDE SEQUENCE</scope>
    <source>
        <strain evidence="12">KCTC 42731</strain>
    </source>
</reference>
<sequence length="985" mass="109536">MKTSPYNAATLLMLYFISPFELQAKTQNETQAEEQIEVIEVTGIKRSIKASMNEKRFSKEIKDVISAEDIGQLPDENIAEALQRVTGIQMSRGSDGEGSTVQIRGISNNNVEINGQTLVGTSANRSVNFQDIPSELFSGIEVLKAPTADRIEGSLGGTINLQTKRVLEMDKPSFVNVSAKAKYLEKNDKVEPDFNLIAGQQLRDTALGDFGLMLTAGRKTVTSYTESSDGTDDGIGGWLRRTGDMVPAAPFAEGGENGQWRYDDAIDTNGDGVSDKNDVFYMKQLYIVSVLQKESERDSLGLSSQWQPNDATNIFFDATYTSSDNWSRNSQYHGMRLGRPQAMPMASGDNHYELLANQPNGDFYYMTKGRVSGANARMGGLPSNGFSDTESQKFTLGGDYDVNDKLSLSAELSYAKGTKETNSNSTYMMVDWNHDKDFGAADWSGIVDFDLTNSDIVDFQAYEAPFYSETPDKLVPFDSANVMDPHYLYVKMDRGGSNVRNKDTSLKFDATYLLDGEVFTQIKMGARIAERSFNSKRYANYNASKNQFVGDQQIAFAAREIKVNPDANTDPQLKAYAEKALQCHKVIDGNVMSHRSGNINRNVIDATCTFDYFQEMFGLPELRAINPETGFGYYEILSSSYEVKEKTTALYVRADFDTEVAGFGVFGNAGLRYVKTDTTSSGFYKIKTDQWDPITLKGSYNNLLPTLNVNVELSEELLVRGAYYRAIARPAVTDLSPGIRVSLDGEDSIPGYDGSGSAGNPNLEPMLADNLDLSVEWYMNEDSMLAGAVFYKDIDSSIGYPDYELDMKIDGLLYKVNQKVNLPGTKIKGFEANWVQSFGFTELPIIQHAGLSANYTYSTENSEMVDDEGSEIPRVGLSKNSYNVTAFYDDGTFSLRFAYNWRDTFVRNANTILGYGTGQFLPEMEHERGQLDISANYNISPDLKVTFSAVNVDDQDIERYLKYRQLTNYVASAGAKYNLGVQYRF</sequence>
<evidence type="ECO:0000256" key="3">
    <source>
        <dbReference type="ARBA" id="ARBA00022452"/>
    </source>
</evidence>
<evidence type="ECO:0000259" key="11">
    <source>
        <dbReference type="Pfam" id="PF07715"/>
    </source>
</evidence>
<comment type="caution">
    <text evidence="12">The sequence shown here is derived from an EMBL/GenBank/DDBJ whole genome shotgun (WGS) entry which is preliminary data.</text>
</comment>
<dbReference type="GO" id="GO:0009279">
    <property type="term" value="C:cell outer membrane"/>
    <property type="evidence" value="ECO:0007669"/>
    <property type="project" value="UniProtKB-SubCell"/>
</dbReference>
<dbReference type="InterPro" id="IPR036942">
    <property type="entry name" value="Beta-barrel_TonB_sf"/>
</dbReference>
<proteinExistence type="inferred from homology"/>
<dbReference type="EMBL" id="BNCK01000006">
    <property type="protein sequence ID" value="GHF97232.1"/>
    <property type="molecule type" value="Genomic_DNA"/>
</dbReference>
<dbReference type="Proteomes" id="UP000623842">
    <property type="component" value="Unassembled WGS sequence"/>
</dbReference>
<evidence type="ECO:0000259" key="10">
    <source>
        <dbReference type="Pfam" id="PF00593"/>
    </source>
</evidence>
<keyword evidence="5 9" id="KW-0798">TonB box</keyword>
<feature type="domain" description="TonB-dependent receptor plug" evidence="11">
    <location>
        <begin position="62"/>
        <end position="157"/>
    </location>
</feature>
<dbReference type="Gene3D" id="2.170.130.10">
    <property type="entry name" value="TonB-dependent receptor, plug domain"/>
    <property type="match status" value="1"/>
</dbReference>
<organism evidence="12 13">
    <name type="scientific">Thalassotalea marina</name>
    <dbReference type="NCBI Taxonomy" id="1673741"/>
    <lineage>
        <taxon>Bacteria</taxon>
        <taxon>Pseudomonadati</taxon>
        <taxon>Pseudomonadota</taxon>
        <taxon>Gammaproteobacteria</taxon>
        <taxon>Alteromonadales</taxon>
        <taxon>Colwelliaceae</taxon>
        <taxon>Thalassotalea</taxon>
    </lineage>
</organism>
<dbReference type="Pfam" id="PF00593">
    <property type="entry name" value="TonB_dep_Rec_b-barrel"/>
    <property type="match status" value="1"/>
</dbReference>
<evidence type="ECO:0000256" key="5">
    <source>
        <dbReference type="ARBA" id="ARBA00023077"/>
    </source>
</evidence>
<dbReference type="InterPro" id="IPR037066">
    <property type="entry name" value="Plug_dom_sf"/>
</dbReference>
<dbReference type="InterPro" id="IPR010104">
    <property type="entry name" value="TonB_rcpt_bac"/>
</dbReference>
<evidence type="ECO:0000313" key="12">
    <source>
        <dbReference type="EMBL" id="GHF97232.1"/>
    </source>
</evidence>
<name>A0A919BLI7_9GAMM</name>
<dbReference type="Pfam" id="PF07715">
    <property type="entry name" value="Plug"/>
    <property type="match status" value="1"/>
</dbReference>
<evidence type="ECO:0000256" key="8">
    <source>
        <dbReference type="PROSITE-ProRule" id="PRU01360"/>
    </source>
</evidence>
<dbReference type="NCBIfam" id="TIGR01782">
    <property type="entry name" value="TonB-Xanth-Caul"/>
    <property type="match status" value="1"/>
</dbReference>
<evidence type="ECO:0000256" key="4">
    <source>
        <dbReference type="ARBA" id="ARBA00022692"/>
    </source>
</evidence>
<dbReference type="SUPFAM" id="SSF56935">
    <property type="entry name" value="Porins"/>
    <property type="match status" value="1"/>
</dbReference>
<evidence type="ECO:0000313" key="13">
    <source>
        <dbReference type="Proteomes" id="UP000623842"/>
    </source>
</evidence>
<feature type="domain" description="TonB-dependent receptor-like beta-barrel" evidence="10">
    <location>
        <begin position="490"/>
        <end position="952"/>
    </location>
</feature>
<evidence type="ECO:0000256" key="7">
    <source>
        <dbReference type="ARBA" id="ARBA00023237"/>
    </source>
</evidence>
<reference evidence="12" key="2">
    <citation type="submission" date="2020-09" db="EMBL/GenBank/DDBJ databases">
        <authorList>
            <person name="Sun Q."/>
            <person name="Kim S."/>
        </authorList>
    </citation>
    <scope>NUCLEOTIDE SEQUENCE</scope>
    <source>
        <strain evidence="12">KCTC 42731</strain>
    </source>
</reference>
<keyword evidence="6 8" id="KW-0472">Membrane</keyword>
<dbReference type="InterPro" id="IPR039426">
    <property type="entry name" value="TonB-dep_rcpt-like"/>
</dbReference>
<dbReference type="PROSITE" id="PS52016">
    <property type="entry name" value="TONB_DEPENDENT_REC_3"/>
    <property type="match status" value="1"/>
</dbReference>